<feature type="region of interest" description="Disordered" evidence="1">
    <location>
        <begin position="1"/>
        <end position="27"/>
    </location>
</feature>
<dbReference type="AlphaFoldDB" id="A0A8J5X060"/>
<evidence type="ECO:0000313" key="2">
    <source>
        <dbReference type="EMBL" id="KAG8099246.1"/>
    </source>
</evidence>
<sequence length="85" mass="9345">MAESGSSSKETTQQVQAQEAKGANKKDSSDLFLRKLKMAAQKKVGATRAEFFCKAFEEAHKKLVLSLDSQSHPSLIVSMQNCLKI</sequence>
<proteinExistence type="predicted"/>
<dbReference type="Proteomes" id="UP000729402">
    <property type="component" value="Unassembled WGS sequence"/>
</dbReference>
<dbReference type="OrthoDB" id="1932122at2759"/>
<dbReference type="PANTHER" id="PTHR35312">
    <property type="entry name" value="OS07G0641800 PROTEIN"/>
    <property type="match status" value="1"/>
</dbReference>
<name>A0A8J5X060_ZIZPA</name>
<dbReference type="EMBL" id="JAAALK010000079">
    <property type="protein sequence ID" value="KAG8099246.1"/>
    <property type="molecule type" value="Genomic_DNA"/>
</dbReference>
<organism evidence="2 3">
    <name type="scientific">Zizania palustris</name>
    <name type="common">Northern wild rice</name>
    <dbReference type="NCBI Taxonomy" id="103762"/>
    <lineage>
        <taxon>Eukaryota</taxon>
        <taxon>Viridiplantae</taxon>
        <taxon>Streptophyta</taxon>
        <taxon>Embryophyta</taxon>
        <taxon>Tracheophyta</taxon>
        <taxon>Spermatophyta</taxon>
        <taxon>Magnoliopsida</taxon>
        <taxon>Liliopsida</taxon>
        <taxon>Poales</taxon>
        <taxon>Poaceae</taxon>
        <taxon>BOP clade</taxon>
        <taxon>Oryzoideae</taxon>
        <taxon>Oryzeae</taxon>
        <taxon>Zizaniinae</taxon>
        <taxon>Zizania</taxon>
    </lineage>
</organism>
<feature type="compositionally biased region" description="Polar residues" evidence="1">
    <location>
        <begin position="1"/>
        <end position="17"/>
    </location>
</feature>
<gene>
    <name evidence="2" type="ORF">GUJ93_ZPchr0013g37703</name>
</gene>
<keyword evidence="3" id="KW-1185">Reference proteome</keyword>
<reference evidence="2" key="2">
    <citation type="submission" date="2021-02" db="EMBL/GenBank/DDBJ databases">
        <authorList>
            <person name="Kimball J.A."/>
            <person name="Haas M.W."/>
            <person name="Macchietto M."/>
            <person name="Kono T."/>
            <person name="Duquette J."/>
            <person name="Shao M."/>
        </authorList>
    </citation>
    <scope>NUCLEOTIDE SEQUENCE</scope>
    <source>
        <tissue evidence="2">Fresh leaf tissue</tissue>
    </source>
</reference>
<dbReference type="PANTHER" id="PTHR35312:SF1">
    <property type="entry name" value="OS07G0641800 PROTEIN"/>
    <property type="match status" value="1"/>
</dbReference>
<accession>A0A8J5X060</accession>
<evidence type="ECO:0000313" key="3">
    <source>
        <dbReference type="Proteomes" id="UP000729402"/>
    </source>
</evidence>
<evidence type="ECO:0000256" key="1">
    <source>
        <dbReference type="SAM" id="MobiDB-lite"/>
    </source>
</evidence>
<protein>
    <submittedName>
        <fullName evidence="2">Uncharacterized protein</fullName>
    </submittedName>
</protein>
<reference evidence="2" key="1">
    <citation type="journal article" date="2021" name="bioRxiv">
        <title>Whole Genome Assembly and Annotation of Northern Wild Rice, Zizania palustris L., Supports a Whole Genome Duplication in the Zizania Genus.</title>
        <authorList>
            <person name="Haas M."/>
            <person name="Kono T."/>
            <person name="Macchietto M."/>
            <person name="Millas R."/>
            <person name="McGilp L."/>
            <person name="Shao M."/>
            <person name="Duquette J."/>
            <person name="Hirsch C.N."/>
            <person name="Kimball J."/>
        </authorList>
    </citation>
    <scope>NUCLEOTIDE SEQUENCE</scope>
    <source>
        <tissue evidence="2">Fresh leaf tissue</tissue>
    </source>
</reference>
<comment type="caution">
    <text evidence="2">The sequence shown here is derived from an EMBL/GenBank/DDBJ whole genome shotgun (WGS) entry which is preliminary data.</text>
</comment>